<dbReference type="SMART" id="SM00490">
    <property type="entry name" value="HELICc"/>
    <property type="match status" value="1"/>
</dbReference>
<keyword evidence="1" id="KW-0479">Metal-binding</keyword>
<dbReference type="PROSITE" id="PS51192">
    <property type="entry name" value="HELICASE_ATP_BIND_1"/>
    <property type="match status" value="1"/>
</dbReference>
<keyword evidence="2" id="KW-0547">Nucleotide-binding</keyword>
<evidence type="ECO:0000259" key="10">
    <source>
        <dbReference type="PROSITE" id="PS51192"/>
    </source>
</evidence>
<feature type="domain" description="Helicase ATP-binding" evidence="10">
    <location>
        <begin position="312"/>
        <end position="496"/>
    </location>
</feature>
<feature type="region of interest" description="Disordered" evidence="8">
    <location>
        <begin position="798"/>
        <end position="824"/>
    </location>
</feature>
<dbReference type="InterPro" id="IPR049730">
    <property type="entry name" value="SNF2/RAD54-like_C"/>
</dbReference>
<feature type="region of interest" description="Disordered" evidence="8">
    <location>
        <begin position="184"/>
        <end position="206"/>
    </location>
</feature>
<dbReference type="GO" id="GO:0000724">
    <property type="term" value="P:double-strand break repair via homologous recombination"/>
    <property type="evidence" value="ECO:0007669"/>
    <property type="project" value="TreeGrafter"/>
</dbReference>
<dbReference type="InterPro" id="IPR001841">
    <property type="entry name" value="Znf_RING"/>
</dbReference>
<keyword evidence="3 7" id="KW-0863">Zinc-finger</keyword>
<dbReference type="PROSITE" id="PS00518">
    <property type="entry name" value="ZF_RING_1"/>
    <property type="match status" value="1"/>
</dbReference>
<evidence type="ECO:0000256" key="4">
    <source>
        <dbReference type="ARBA" id="ARBA00022801"/>
    </source>
</evidence>
<evidence type="ECO:0000256" key="6">
    <source>
        <dbReference type="ARBA" id="ARBA00022840"/>
    </source>
</evidence>
<dbReference type="GO" id="GO:0005634">
    <property type="term" value="C:nucleus"/>
    <property type="evidence" value="ECO:0007669"/>
    <property type="project" value="TreeGrafter"/>
</dbReference>
<dbReference type="PANTHER" id="PTHR45626:SF16">
    <property type="entry name" value="ATP-DEPENDENT HELICASE ULS1"/>
    <property type="match status" value="1"/>
</dbReference>
<keyword evidence="5" id="KW-0862">Zinc</keyword>
<evidence type="ECO:0000256" key="2">
    <source>
        <dbReference type="ARBA" id="ARBA00022741"/>
    </source>
</evidence>
<dbReference type="InterPro" id="IPR050628">
    <property type="entry name" value="SNF2_RAD54_helicase_TF"/>
</dbReference>
<feature type="region of interest" description="Disordered" evidence="8">
    <location>
        <begin position="1064"/>
        <end position="1087"/>
    </location>
</feature>
<dbReference type="CDD" id="cd18793">
    <property type="entry name" value="SF2_C_SNF"/>
    <property type="match status" value="1"/>
</dbReference>
<evidence type="ECO:0000313" key="13">
    <source>
        <dbReference type="Proteomes" id="UP001362899"/>
    </source>
</evidence>
<dbReference type="InterPro" id="IPR000330">
    <property type="entry name" value="SNF2_N"/>
</dbReference>
<dbReference type="GO" id="GO:0008270">
    <property type="term" value="F:zinc ion binding"/>
    <property type="evidence" value="ECO:0007669"/>
    <property type="project" value="UniProtKB-KW"/>
</dbReference>
<keyword evidence="13" id="KW-1185">Reference proteome</keyword>
<feature type="domain" description="RING-type" evidence="9">
    <location>
        <begin position="658"/>
        <end position="706"/>
    </location>
</feature>
<dbReference type="InterPro" id="IPR017907">
    <property type="entry name" value="Znf_RING_CS"/>
</dbReference>
<evidence type="ECO:0000313" key="12">
    <source>
        <dbReference type="EMBL" id="GMM51936.1"/>
    </source>
</evidence>
<gene>
    <name evidence="12" type="ORF">DASB73_028990</name>
</gene>
<sequence>MGDVIDLTQDDSFLETEKKPNISVTTPVKRKSAKKELLERKYRSFLATLEPAESHRIHKCFQQVQSEKNDIISRRRANMADHGRQVKNIDYKPGNSEYEANVLERRLLDACLVTLDEWTEKLRTGEVRGSAIETMEANTRRLANGLRSRIETSRKNLAISKLQSEAYNRSSSLIKEDKSYSDARSNSLVTPTAPTAHSNYKPNYNPANMHQEIIRRTRIDPQSTGMMPDMSALPSSHPYNPYTGYTDRDIWDINNENDTYSEDQVPDVKAVEAAYEQLVELAMKDPQPLDMPPQLNVSVLEHQRQGLGWLVRAETGGNKGSILADDMGLGKTVQTIALMYANMPNLEKYPDHKMVLIVCPVALIQTWQQELDTRVLPGYKMRVYVHHRGTNPHILQNAAQIEKNYDVIICTYQGVVNEFKQKIASSENRTHQPHPLFDIQYHRIVLDEAHLIKNRVTQMSIAVSRLHSKYRLALTGTPMQNKIDELYPLVRFLRIEPYWKSFSLFSPLIPSTALSKDHFDSIAQRFATLLCAIMLRRRKDTIINGKKIIDNLPPKTIKNIEVYMEATEKDVYDKLQSAVAHKLSQAEDMDYTNMLVLLLKLRMKACHPLLNKISRLRTLGSPVLGRNKEAKRQIAAVKSLDEQILHHCVHVRRFNRVCAWCSNMCGNPENTYATNTCGHFVCDECYGNIVQEISESTSIQRCAECNKVFQYLPNLEIMEIVDQLGVHTPVDTILDRLITLQMPRSASEKQSERERQEKIQRLQIDAMEKNLYFESDDDSELDFGDVFSDSTFPCSADHKISDKENGTNDEIELNSSSDSEPDLYEDLEADKNPIEQPFVLKLARNDPMYYKIDIDELARLFPIRDVFLEGWLSSTKVNSCIDILNKIFKKAPFEKVIIFTSFTTLIDVMSVPLEAAMIPFLRYTGAMSIEDRNSTLKNFKDGNCRVLLTSLRAGNVGLTLTEANHVILMEPFWNPYVEEQAQDRVYRIGQSRPVTIYRLRVKGTVEDRIVELQDNKRELIESALDPNVKTVTRGLSKSEMLYALVGSRRQPQNTSTDNANIQIEDSGMTSDDNGYNPIPHQTNFNFA</sequence>
<comment type="caution">
    <text evidence="12">The sequence shown here is derived from an EMBL/GenBank/DDBJ whole genome shotgun (WGS) entry which is preliminary data.</text>
</comment>
<dbReference type="Gene3D" id="3.40.50.300">
    <property type="entry name" value="P-loop containing nucleotide triphosphate hydrolases"/>
    <property type="match status" value="1"/>
</dbReference>
<keyword evidence="4" id="KW-0378">Hydrolase</keyword>
<dbReference type="SMART" id="SM00487">
    <property type="entry name" value="DEXDc"/>
    <property type="match status" value="1"/>
</dbReference>
<dbReference type="PANTHER" id="PTHR45626">
    <property type="entry name" value="TRANSCRIPTION TERMINATION FACTOR 2-RELATED"/>
    <property type="match status" value="1"/>
</dbReference>
<dbReference type="InterPro" id="IPR001650">
    <property type="entry name" value="Helicase_C-like"/>
</dbReference>
<dbReference type="GO" id="GO:0008094">
    <property type="term" value="F:ATP-dependent activity, acting on DNA"/>
    <property type="evidence" value="ECO:0007669"/>
    <property type="project" value="TreeGrafter"/>
</dbReference>
<evidence type="ECO:0000256" key="3">
    <source>
        <dbReference type="ARBA" id="ARBA00022771"/>
    </source>
</evidence>
<evidence type="ECO:0000259" key="9">
    <source>
        <dbReference type="PROSITE" id="PS50089"/>
    </source>
</evidence>
<dbReference type="SUPFAM" id="SSF52540">
    <property type="entry name" value="P-loop containing nucleoside triphosphate hydrolases"/>
    <property type="match status" value="2"/>
</dbReference>
<dbReference type="CDD" id="cd18008">
    <property type="entry name" value="DEXDc_SHPRH-like"/>
    <property type="match status" value="1"/>
</dbReference>
<evidence type="ECO:0000256" key="5">
    <source>
        <dbReference type="ARBA" id="ARBA00022833"/>
    </source>
</evidence>
<keyword evidence="6" id="KW-0067">ATP-binding</keyword>
<dbReference type="PROSITE" id="PS50089">
    <property type="entry name" value="ZF_RING_2"/>
    <property type="match status" value="1"/>
</dbReference>
<evidence type="ECO:0000259" key="11">
    <source>
        <dbReference type="PROSITE" id="PS51194"/>
    </source>
</evidence>
<name>A0AAV5RLB9_STABA</name>
<reference evidence="12 13" key="1">
    <citation type="journal article" date="2023" name="Elife">
        <title>Identification of key yeast species and microbe-microbe interactions impacting larval growth of Drosophila in the wild.</title>
        <authorList>
            <person name="Mure A."/>
            <person name="Sugiura Y."/>
            <person name="Maeda R."/>
            <person name="Honda K."/>
            <person name="Sakurai N."/>
            <person name="Takahashi Y."/>
            <person name="Watada M."/>
            <person name="Katoh T."/>
            <person name="Gotoh A."/>
            <person name="Gotoh Y."/>
            <person name="Taniguchi I."/>
            <person name="Nakamura K."/>
            <person name="Hayashi T."/>
            <person name="Katayama T."/>
            <person name="Uemura T."/>
            <person name="Hattori Y."/>
        </authorList>
    </citation>
    <scope>NUCLEOTIDE SEQUENCE [LARGE SCALE GENOMIC DNA]</scope>
    <source>
        <strain evidence="12 13">SB-73</strain>
    </source>
</reference>
<dbReference type="Proteomes" id="UP001362899">
    <property type="component" value="Unassembled WGS sequence"/>
</dbReference>
<dbReference type="Pfam" id="PF00176">
    <property type="entry name" value="SNF2-rel_dom"/>
    <property type="match status" value="1"/>
</dbReference>
<dbReference type="EMBL" id="BTGC01000008">
    <property type="protein sequence ID" value="GMM51936.1"/>
    <property type="molecule type" value="Genomic_DNA"/>
</dbReference>
<dbReference type="Gene3D" id="3.40.50.10810">
    <property type="entry name" value="Tandem AAA-ATPase domain"/>
    <property type="match status" value="1"/>
</dbReference>
<dbReference type="AlphaFoldDB" id="A0AAV5RLB9"/>
<organism evidence="12 13">
    <name type="scientific">Starmerella bacillaris</name>
    <name type="common">Yeast</name>
    <name type="synonym">Candida zemplinina</name>
    <dbReference type="NCBI Taxonomy" id="1247836"/>
    <lineage>
        <taxon>Eukaryota</taxon>
        <taxon>Fungi</taxon>
        <taxon>Dikarya</taxon>
        <taxon>Ascomycota</taxon>
        <taxon>Saccharomycotina</taxon>
        <taxon>Dipodascomycetes</taxon>
        <taxon>Dipodascales</taxon>
        <taxon>Trichomonascaceae</taxon>
        <taxon>Starmerella</taxon>
    </lineage>
</organism>
<dbReference type="GO" id="GO:0005737">
    <property type="term" value="C:cytoplasm"/>
    <property type="evidence" value="ECO:0007669"/>
    <property type="project" value="TreeGrafter"/>
</dbReference>
<evidence type="ECO:0000256" key="7">
    <source>
        <dbReference type="PROSITE-ProRule" id="PRU00175"/>
    </source>
</evidence>
<evidence type="ECO:0000256" key="1">
    <source>
        <dbReference type="ARBA" id="ARBA00022723"/>
    </source>
</evidence>
<dbReference type="GO" id="GO:0016787">
    <property type="term" value="F:hydrolase activity"/>
    <property type="evidence" value="ECO:0007669"/>
    <property type="project" value="UniProtKB-KW"/>
</dbReference>
<protein>
    <submittedName>
        <fullName evidence="12">Uncharacterized protein</fullName>
    </submittedName>
</protein>
<dbReference type="PROSITE" id="PS51194">
    <property type="entry name" value="HELICASE_CTER"/>
    <property type="match status" value="1"/>
</dbReference>
<feature type="domain" description="Helicase C-terminal" evidence="11">
    <location>
        <begin position="883"/>
        <end position="1036"/>
    </location>
</feature>
<dbReference type="InterPro" id="IPR027417">
    <property type="entry name" value="P-loop_NTPase"/>
</dbReference>
<dbReference type="InterPro" id="IPR014001">
    <property type="entry name" value="Helicase_ATP-bd"/>
</dbReference>
<proteinExistence type="predicted"/>
<accession>A0AAV5RLB9</accession>
<dbReference type="InterPro" id="IPR038718">
    <property type="entry name" value="SNF2-like_sf"/>
</dbReference>
<evidence type="ECO:0000256" key="8">
    <source>
        <dbReference type="SAM" id="MobiDB-lite"/>
    </source>
</evidence>
<dbReference type="Pfam" id="PF00271">
    <property type="entry name" value="Helicase_C"/>
    <property type="match status" value="1"/>
</dbReference>
<dbReference type="GO" id="GO:0005524">
    <property type="term" value="F:ATP binding"/>
    <property type="evidence" value="ECO:0007669"/>
    <property type="project" value="UniProtKB-KW"/>
</dbReference>